<evidence type="ECO:0000313" key="2">
    <source>
        <dbReference type="EMBL" id="CAK0820181.1"/>
    </source>
</evidence>
<dbReference type="InterPro" id="IPR000866">
    <property type="entry name" value="AhpC/TSA"/>
</dbReference>
<dbReference type="SUPFAM" id="SSF52833">
    <property type="entry name" value="Thioredoxin-like"/>
    <property type="match status" value="1"/>
</dbReference>
<organism evidence="2 3">
    <name type="scientific">Prorocentrum cordatum</name>
    <dbReference type="NCBI Taxonomy" id="2364126"/>
    <lineage>
        <taxon>Eukaryota</taxon>
        <taxon>Sar</taxon>
        <taxon>Alveolata</taxon>
        <taxon>Dinophyceae</taxon>
        <taxon>Prorocentrales</taxon>
        <taxon>Prorocentraceae</taxon>
        <taxon>Prorocentrum</taxon>
    </lineage>
</organism>
<dbReference type="InterPro" id="IPR036249">
    <property type="entry name" value="Thioredoxin-like_sf"/>
</dbReference>
<keyword evidence="3" id="KW-1185">Reference proteome</keyword>
<dbReference type="Gene3D" id="3.40.30.10">
    <property type="entry name" value="Glutaredoxin"/>
    <property type="match status" value="1"/>
</dbReference>
<protein>
    <recommendedName>
        <fullName evidence="1">Alkyl hydroperoxide reductase subunit C/ Thiol specific antioxidant domain-containing protein</fullName>
    </recommendedName>
</protein>
<dbReference type="Proteomes" id="UP001189429">
    <property type="component" value="Unassembled WGS sequence"/>
</dbReference>
<proteinExistence type="predicted"/>
<gene>
    <name evidence="2" type="ORF">PCOR1329_LOCUS21960</name>
</gene>
<dbReference type="EMBL" id="CAUYUJ010007280">
    <property type="protein sequence ID" value="CAK0820181.1"/>
    <property type="molecule type" value="Genomic_DNA"/>
</dbReference>
<evidence type="ECO:0000259" key="1">
    <source>
        <dbReference type="Pfam" id="PF00578"/>
    </source>
</evidence>
<sequence length="101" mass="11133">MMGDPGTHVNLLVCPWATSRFREKNTQILGASADTPEDNRAWKAKFGFPYPLVSDPGRSLPALYGGAKRWAVLIDEEQKVQAFWPEVVDKEGFAAEVLGAL</sequence>
<dbReference type="Pfam" id="PF00578">
    <property type="entry name" value="AhpC-TSA"/>
    <property type="match status" value="1"/>
</dbReference>
<comment type="caution">
    <text evidence="2">The sequence shown here is derived from an EMBL/GenBank/DDBJ whole genome shotgun (WGS) entry which is preliminary data.</text>
</comment>
<evidence type="ECO:0000313" key="3">
    <source>
        <dbReference type="Proteomes" id="UP001189429"/>
    </source>
</evidence>
<feature type="domain" description="Alkyl hydroperoxide reductase subunit C/ Thiol specific antioxidant" evidence="1">
    <location>
        <begin position="19"/>
        <end position="82"/>
    </location>
</feature>
<reference evidence="2" key="1">
    <citation type="submission" date="2023-10" db="EMBL/GenBank/DDBJ databases">
        <authorList>
            <person name="Chen Y."/>
            <person name="Shah S."/>
            <person name="Dougan E. K."/>
            <person name="Thang M."/>
            <person name="Chan C."/>
        </authorList>
    </citation>
    <scope>NUCLEOTIDE SEQUENCE [LARGE SCALE GENOMIC DNA]</scope>
</reference>
<accession>A0ABN9RN32</accession>
<name>A0ABN9RN32_9DINO</name>